<dbReference type="GO" id="GO:0006779">
    <property type="term" value="P:porphyrin-containing compound biosynthetic process"/>
    <property type="evidence" value="ECO:0007669"/>
    <property type="project" value="InterPro"/>
</dbReference>
<dbReference type="Pfam" id="PF01208">
    <property type="entry name" value="URO-D"/>
    <property type="match status" value="1"/>
</dbReference>
<sequence length="290" mass="33155">MKNIFKCNQNDNENIPMEIIDNTHLKFPDLHTNSKDIAYVSQNLKLYKNDSICKVPFCTTVEAEAMGANIKLGDEKNCPRISNYAYKDINELLDIEDINLERGRIKEVLDSISILKNKGEIVVLNVCGPFTILSLLIDSKYIYKALRKDKSTVENILNKIENNIVKYVKKAIENKVDIISYSDPMSSIEIVGPKVYKEIVGNTTIRTLEKLDNSIESSVIHLCGKVSTSLQSYKNLEVEEISYNLDLRYGEAIYNLLETKNKNNIFIGHNCMKKTPYILEESIIYKIKIN</sequence>
<feature type="domain" description="Uroporphyrinogen decarboxylase (URO-D)" evidence="1">
    <location>
        <begin position="21"/>
        <end position="244"/>
    </location>
</feature>
<evidence type="ECO:0000313" key="2">
    <source>
        <dbReference type="EMBL" id="SDL60463.1"/>
    </source>
</evidence>
<dbReference type="EMBL" id="FNGW01000002">
    <property type="protein sequence ID" value="SDL60463.1"/>
    <property type="molecule type" value="Genomic_DNA"/>
</dbReference>
<evidence type="ECO:0000259" key="1">
    <source>
        <dbReference type="Pfam" id="PF01208"/>
    </source>
</evidence>
<dbReference type="InterPro" id="IPR038071">
    <property type="entry name" value="UROD/MetE-like_sf"/>
</dbReference>
<dbReference type="PANTHER" id="PTHR47099:SF1">
    <property type="entry name" value="METHYLCOBAMIDE:COM METHYLTRANSFERASE MTBA"/>
    <property type="match status" value="1"/>
</dbReference>
<dbReference type="Proteomes" id="UP000199068">
    <property type="component" value="Unassembled WGS sequence"/>
</dbReference>
<reference evidence="2 3" key="1">
    <citation type="submission" date="2016-10" db="EMBL/GenBank/DDBJ databases">
        <authorList>
            <person name="de Groot N.N."/>
        </authorList>
    </citation>
    <scope>NUCLEOTIDE SEQUENCE [LARGE SCALE GENOMIC DNA]</scope>
    <source>
        <strain evidence="2 3">DSM 797</strain>
    </source>
</reference>
<keyword evidence="3" id="KW-1185">Reference proteome</keyword>
<name>A0A1G9LFB0_9FIRM</name>
<dbReference type="STRING" id="1121325.SAMN04515677_102519"/>
<dbReference type="Gene3D" id="3.20.20.210">
    <property type="match status" value="1"/>
</dbReference>
<dbReference type="InterPro" id="IPR000257">
    <property type="entry name" value="Uroporphyrinogen_deCOase"/>
</dbReference>
<dbReference type="AlphaFoldDB" id="A0A1G9LFB0"/>
<dbReference type="SUPFAM" id="SSF51726">
    <property type="entry name" value="UROD/MetE-like"/>
    <property type="match status" value="1"/>
</dbReference>
<evidence type="ECO:0000313" key="3">
    <source>
        <dbReference type="Proteomes" id="UP000199068"/>
    </source>
</evidence>
<dbReference type="PANTHER" id="PTHR47099">
    <property type="entry name" value="METHYLCOBAMIDE:COM METHYLTRANSFERASE MTBA"/>
    <property type="match status" value="1"/>
</dbReference>
<organism evidence="2 3">
    <name type="scientific">Romboutsia lituseburensis DSM 797</name>
    <dbReference type="NCBI Taxonomy" id="1121325"/>
    <lineage>
        <taxon>Bacteria</taxon>
        <taxon>Bacillati</taxon>
        <taxon>Bacillota</taxon>
        <taxon>Clostridia</taxon>
        <taxon>Peptostreptococcales</taxon>
        <taxon>Peptostreptococcaceae</taxon>
        <taxon>Romboutsia</taxon>
    </lineage>
</organism>
<dbReference type="GO" id="GO:0004853">
    <property type="term" value="F:uroporphyrinogen decarboxylase activity"/>
    <property type="evidence" value="ECO:0007669"/>
    <property type="project" value="InterPro"/>
</dbReference>
<dbReference type="InterPro" id="IPR052024">
    <property type="entry name" value="Methanogen_methyltrans"/>
</dbReference>
<gene>
    <name evidence="2" type="ORF">SAMN04515677_102519</name>
</gene>
<dbReference type="RefSeq" id="WP_092724677.1">
    <property type="nucleotide sequence ID" value="NZ_FNGW01000002.1"/>
</dbReference>
<proteinExistence type="predicted"/>
<accession>A0A1G9LFB0</accession>
<protein>
    <submittedName>
        <fullName evidence="2">Uroporphyrinogen decarboxylase (URO-D)</fullName>
    </submittedName>
</protein>